<dbReference type="SUPFAM" id="SSF53474">
    <property type="entry name" value="alpha/beta-Hydrolases"/>
    <property type="match status" value="1"/>
</dbReference>
<keyword evidence="6" id="KW-0256">Endoplasmic reticulum</keyword>
<comment type="similarity">
    <text evidence="3 6">Belongs to the peptidase S33 family.</text>
</comment>
<evidence type="ECO:0000256" key="4">
    <source>
        <dbReference type="ARBA" id="ARBA00022797"/>
    </source>
</evidence>
<dbReference type="EC" id="3.3.2.9" evidence="6"/>
<comment type="function">
    <text evidence="6">Catalyzes juvenile hormone hydrolysis.</text>
</comment>
<keyword evidence="6" id="KW-0472">Membrane</keyword>
<protein>
    <recommendedName>
        <fullName evidence="6">Epoxide hydrolase</fullName>
        <ecNumber evidence="6">3.3.2.9</ecNumber>
    </recommendedName>
</protein>
<feature type="domain" description="Epoxide hydrolase N-terminal" evidence="8">
    <location>
        <begin position="52"/>
        <end position="161"/>
    </location>
</feature>
<reference evidence="9" key="1">
    <citation type="submission" date="2019-05" db="EMBL/GenBank/DDBJ databases">
        <authorList>
            <person name="Liu W."/>
            <person name="Wang X.-P."/>
        </authorList>
    </citation>
    <scope>NUCLEOTIDE SEQUENCE</scope>
</reference>
<gene>
    <name evidence="9" type="primary">JHEH2</name>
</gene>
<dbReference type="PANTHER" id="PTHR21661">
    <property type="entry name" value="EPOXIDE HYDROLASE 1-RELATED"/>
    <property type="match status" value="1"/>
</dbReference>
<comment type="catalytic activity">
    <reaction evidence="1 6">
        <text>1-(4-methoxyphenyl)-N-methyl-N-[(3-methyloxetan-3-yl)methyl]methanamine + H2O = 2-{[(4-methoxybenzyl)(methyl)amino]methyl}-2-methylpropane-1,3-diol</text>
        <dbReference type="Rhea" id="RHEA:55764"/>
        <dbReference type="ChEBI" id="CHEBI:15377"/>
        <dbReference type="ChEBI" id="CHEBI:139161"/>
        <dbReference type="ChEBI" id="CHEBI:139164"/>
        <dbReference type="EC" id="3.3.2.9"/>
    </reaction>
</comment>
<dbReference type="Gene3D" id="3.40.50.1820">
    <property type="entry name" value="alpha/beta hydrolase"/>
    <property type="match status" value="1"/>
</dbReference>
<dbReference type="EMBL" id="MK967674">
    <property type="protein sequence ID" value="QHB21920.1"/>
    <property type="molecule type" value="mRNA"/>
</dbReference>
<sequence>MASCATIIAIIVVLVSTLLFFTVRPLLEVPPVPVLEEKWWGPGSPSKEDTGITPFKINVSDEVLKDLQYRLSDALPFQEPLEGAKQHYGMNTNLLKTIVEFWKTNYRWRDQEKFLNKYPQFKVPVQGLNIHYIHVKPKQTQGLKVRPMLLLHGWPGSVREFYEIIPLLTTPQKGRDFVFEVIVPSLPGYGFSDPAVRPGLSAPHMAVIMKNLMQKLGFEKYYVQGGDWGAMIVANMATLFPEKILGVHSNMCAVNTPLSNLKMFLYSYYPSGIVEKKHEHLVYPRTEKIFDLLLETGYLHLQATKPDTVGVALRESPVGLAAYILEKFTTWTNPAFKDLEDGGLTKKYTMTKLLDNVMIYWVTRSITTSMRIYSETFTKATMNLKLDNIPITDVPSACARFWYDLAFFPEAVLRERFQNLVHISDYEAGHFPAMEVPDVLAQDIFTFTEKVEKLNKSDK</sequence>
<feature type="active site" description="Nucleophile" evidence="7">
    <location>
        <position position="227"/>
    </location>
</feature>
<feature type="active site" description="Proton acceptor" evidence="7">
    <location>
        <position position="430"/>
    </location>
</feature>
<evidence type="ECO:0000256" key="1">
    <source>
        <dbReference type="ARBA" id="ARBA00000221"/>
    </source>
</evidence>
<evidence type="ECO:0000256" key="3">
    <source>
        <dbReference type="ARBA" id="ARBA00010088"/>
    </source>
</evidence>
<evidence type="ECO:0000256" key="7">
    <source>
        <dbReference type="PIRSR" id="PIRSR001112-1"/>
    </source>
</evidence>
<dbReference type="AlphaFoldDB" id="A0A6B9L0F4"/>
<feature type="active site" description="Proton donor" evidence="7">
    <location>
        <position position="373"/>
    </location>
</feature>
<keyword evidence="5 6" id="KW-0378">Hydrolase</keyword>
<name>A0A6B9L0F4_9CUCU</name>
<evidence type="ECO:0000256" key="5">
    <source>
        <dbReference type="ARBA" id="ARBA00022801"/>
    </source>
</evidence>
<evidence type="ECO:0000256" key="6">
    <source>
        <dbReference type="PIRNR" id="PIRNR001112"/>
    </source>
</evidence>
<evidence type="ECO:0000256" key="2">
    <source>
        <dbReference type="ARBA" id="ARBA00004111"/>
    </source>
</evidence>
<dbReference type="InterPro" id="IPR016292">
    <property type="entry name" value="Epoxide_hydrolase"/>
</dbReference>
<dbReference type="GO" id="GO:0033961">
    <property type="term" value="F:cis-stilbene-oxide hydrolase activity"/>
    <property type="evidence" value="ECO:0007669"/>
    <property type="project" value="UniProtKB-UniRule"/>
</dbReference>
<dbReference type="PIRSF" id="PIRSF001112">
    <property type="entry name" value="Epoxide_hydrolase"/>
    <property type="match status" value="1"/>
</dbReference>
<keyword evidence="4 6" id="KW-0058">Aromatic hydrocarbons catabolism</keyword>
<organism evidence="9">
    <name type="scientific">Colaphellus bowringi</name>
    <dbReference type="NCBI Taxonomy" id="561076"/>
    <lineage>
        <taxon>Eukaryota</taxon>
        <taxon>Metazoa</taxon>
        <taxon>Ecdysozoa</taxon>
        <taxon>Arthropoda</taxon>
        <taxon>Hexapoda</taxon>
        <taxon>Insecta</taxon>
        <taxon>Pterygota</taxon>
        <taxon>Neoptera</taxon>
        <taxon>Endopterygota</taxon>
        <taxon>Coleoptera</taxon>
        <taxon>Polyphaga</taxon>
        <taxon>Cucujiformia</taxon>
        <taxon>Chrysomeloidea</taxon>
        <taxon>Chrysomelidae</taxon>
        <taxon>Chrysomelinae</taxon>
        <taxon>Chrysomelini</taxon>
        <taxon>Colaphellus</taxon>
    </lineage>
</organism>
<dbReference type="Pfam" id="PF06441">
    <property type="entry name" value="EHN"/>
    <property type="match status" value="1"/>
</dbReference>
<comment type="catalytic activity">
    <reaction evidence="6">
        <text>cis-stilbene oxide + H2O = (1R,2R)-hydrobenzoin</text>
        <dbReference type="Rhea" id="RHEA:23900"/>
        <dbReference type="ChEBI" id="CHEBI:15377"/>
        <dbReference type="ChEBI" id="CHEBI:50004"/>
        <dbReference type="ChEBI" id="CHEBI:50014"/>
        <dbReference type="EC" id="3.3.2.9"/>
    </reaction>
</comment>
<proteinExistence type="evidence at transcript level"/>
<dbReference type="InterPro" id="IPR010497">
    <property type="entry name" value="Epoxide_hydro_N"/>
</dbReference>
<comment type="subcellular location">
    <subcellularLocation>
        <location evidence="6">Endoplasmic reticulum membrane</location>
    </subcellularLocation>
    <subcellularLocation>
        <location evidence="2">Microsome membrane</location>
        <topology evidence="2">Single-pass membrane protein</topology>
    </subcellularLocation>
</comment>
<dbReference type="GO" id="GO:0097176">
    <property type="term" value="P:epoxide metabolic process"/>
    <property type="evidence" value="ECO:0007669"/>
    <property type="project" value="TreeGrafter"/>
</dbReference>
<dbReference type="InterPro" id="IPR000639">
    <property type="entry name" value="Epox_hydrolase-like"/>
</dbReference>
<evidence type="ECO:0000313" key="9">
    <source>
        <dbReference type="EMBL" id="QHB21920.1"/>
    </source>
</evidence>
<evidence type="ECO:0000259" key="8">
    <source>
        <dbReference type="Pfam" id="PF06441"/>
    </source>
</evidence>
<dbReference type="PANTHER" id="PTHR21661:SF35">
    <property type="entry name" value="EPOXIDE HYDROLASE"/>
    <property type="match status" value="1"/>
</dbReference>
<dbReference type="InterPro" id="IPR029058">
    <property type="entry name" value="AB_hydrolase_fold"/>
</dbReference>
<dbReference type="PRINTS" id="PR00412">
    <property type="entry name" value="EPOXHYDRLASE"/>
</dbReference>
<accession>A0A6B9L0F4</accession>
<dbReference type="GO" id="GO:0005789">
    <property type="term" value="C:endoplasmic reticulum membrane"/>
    <property type="evidence" value="ECO:0007669"/>
    <property type="project" value="UniProtKB-SubCell"/>
</dbReference>